<evidence type="ECO:0000256" key="1">
    <source>
        <dbReference type="SAM" id="SignalP"/>
    </source>
</evidence>
<comment type="caution">
    <text evidence="2">The sequence shown here is derived from an EMBL/GenBank/DDBJ whole genome shotgun (WGS) entry which is preliminary data.</text>
</comment>
<accession>A0AAV2I6Y7</accession>
<dbReference type="Proteomes" id="UP001497497">
    <property type="component" value="Unassembled WGS sequence"/>
</dbReference>
<reference evidence="2 3" key="1">
    <citation type="submission" date="2024-04" db="EMBL/GenBank/DDBJ databases">
        <authorList>
            <consortium name="Genoscope - CEA"/>
            <person name="William W."/>
        </authorList>
    </citation>
    <scope>NUCLEOTIDE SEQUENCE [LARGE SCALE GENOMIC DNA]</scope>
</reference>
<feature type="signal peptide" evidence="1">
    <location>
        <begin position="1"/>
        <end position="41"/>
    </location>
</feature>
<feature type="chain" id="PRO_5043752106" evidence="1">
    <location>
        <begin position="42"/>
        <end position="121"/>
    </location>
</feature>
<keyword evidence="3" id="KW-1185">Reference proteome</keyword>
<dbReference type="EMBL" id="CAXITT010000448">
    <property type="protein sequence ID" value="CAL1541712.1"/>
    <property type="molecule type" value="Genomic_DNA"/>
</dbReference>
<name>A0AAV2I6Y7_LYMST</name>
<sequence>MFIKQCSHCKSHVDLSRCAHINLSMLAIVLVALALTSVTEAIVCLPNACDTVRCAAVTSENCNGKIVSRGGFCGCCDSCVTELGANESCMTTLLLGVPATTSCQDGYFCERSSMTCQPIIF</sequence>
<evidence type="ECO:0000313" key="2">
    <source>
        <dbReference type="EMBL" id="CAL1541712.1"/>
    </source>
</evidence>
<keyword evidence="1" id="KW-0732">Signal</keyword>
<organism evidence="2 3">
    <name type="scientific">Lymnaea stagnalis</name>
    <name type="common">Great pond snail</name>
    <name type="synonym">Helix stagnalis</name>
    <dbReference type="NCBI Taxonomy" id="6523"/>
    <lineage>
        <taxon>Eukaryota</taxon>
        <taxon>Metazoa</taxon>
        <taxon>Spiralia</taxon>
        <taxon>Lophotrochozoa</taxon>
        <taxon>Mollusca</taxon>
        <taxon>Gastropoda</taxon>
        <taxon>Heterobranchia</taxon>
        <taxon>Euthyneura</taxon>
        <taxon>Panpulmonata</taxon>
        <taxon>Hygrophila</taxon>
        <taxon>Lymnaeoidea</taxon>
        <taxon>Lymnaeidae</taxon>
        <taxon>Lymnaea</taxon>
    </lineage>
</organism>
<protein>
    <submittedName>
        <fullName evidence="2">Uncharacterized protein</fullName>
    </submittedName>
</protein>
<dbReference type="AlphaFoldDB" id="A0AAV2I6Y7"/>
<proteinExistence type="predicted"/>
<gene>
    <name evidence="2" type="ORF">GSLYS_00015318001</name>
</gene>
<evidence type="ECO:0000313" key="3">
    <source>
        <dbReference type="Proteomes" id="UP001497497"/>
    </source>
</evidence>